<accession>A0A0E9PE67</accession>
<feature type="transmembrane region" description="Helical" evidence="1">
    <location>
        <begin position="12"/>
        <end position="29"/>
    </location>
</feature>
<dbReference type="EMBL" id="GBXM01106419">
    <property type="protein sequence ID" value="JAH02158.1"/>
    <property type="molecule type" value="Transcribed_RNA"/>
</dbReference>
<protein>
    <submittedName>
        <fullName evidence="2">Uncharacterized protein</fullName>
    </submittedName>
</protein>
<name>A0A0E9PE67_ANGAN</name>
<keyword evidence="1" id="KW-0472">Membrane</keyword>
<dbReference type="AlphaFoldDB" id="A0A0E9PE67"/>
<reference evidence="2" key="1">
    <citation type="submission" date="2014-11" db="EMBL/GenBank/DDBJ databases">
        <authorList>
            <person name="Amaro Gonzalez C."/>
        </authorList>
    </citation>
    <scope>NUCLEOTIDE SEQUENCE</scope>
</reference>
<organism evidence="2">
    <name type="scientific">Anguilla anguilla</name>
    <name type="common">European freshwater eel</name>
    <name type="synonym">Muraena anguilla</name>
    <dbReference type="NCBI Taxonomy" id="7936"/>
    <lineage>
        <taxon>Eukaryota</taxon>
        <taxon>Metazoa</taxon>
        <taxon>Chordata</taxon>
        <taxon>Craniata</taxon>
        <taxon>Vertebrata</taxon>
        <taxon>Euteleostomi</taxon>
        <taxon>Actinopterygii</taxon>
        <taxon>Neopterygii</taxon>
        <taxon>Teleostei</taxon>
        <taxon>Anguilliformes</taxon>
        <taxon>Anguillidae</taxon>
        <taxon>Anguilla</taxon>
    </lineage>
</organism>
<sequence length="41" mass="4672">MYLTSIATDTVNLIFILCIQHIFILLYHFSSLATTAVKDHC</sequence>
<keyword evidence="1" id="KW-0812">Transmembrane</keyword>
<proteinExistence type="predicted"/>
<evidence type="ECO:0000313" key="2">
    <source>
        <dbReference type="EMBL" id="JAH02158.1"/>
    </source>
</evidence>
<evidence type="ECO:0000256" key="1">
    <source>
        <dbReference type="SAM" id="Phobius"/>
    </source>
</evidence>
<reference evidence="2" key="2">
    <citation type="journal article" date="2015" name="Fish Shellfish Immunol.">
        <title>Early steps in the European eel (Anguilla anguilla)-Vibrio vulnificus interaction in the gills: Role of the RtxA13 toxin.</title>
        <authorList>
            <person name="Callol A."/>
            <person name="Pajuelo D."/>
            <person name="Ebbesson L."/>
            <person name="Teles M."/>
            <person name="MacKenzie S."/>
            <person name="Amaro C."/>
        </authorList>
    </citation>
    <scope>NUCLEOTIDE SEQUENCE</scope>
</reference>
<keyword evidence="1" id="KW-1133">Transmembrane helix</keyword>